<evidence type="ECO:0000313" key="8">
    <source>
        <dbReference type="EMBL" id="NMN96710.1"/>
    </source>
</evidence>
<dbReference type="GO" id="GO:0003995">
    <property type="term" value="F:acyl-CoA dehydrogenase activity"/>
    <property type="evidence" value="ECO:0007669"/>
    <property type="project" value="TreeGrafter"/>
</dbReference>
<name>A0A848KKC6_9NOCA</name>
<dbReference type="RefSeq" id="WP_169588885.1">
    <property type="nucleotide sequence ID" value="NZ_VCQU01000005.1"/>
</dbReference>
<dbReference type="GO" id="GO:0050660">
    <property type="term" value="F:flavin adenine dinucleotide binding"/>
    <property type="evidence" value="ECO:0007669"/>
    <property type="project" value="InterPro"/>
</dbReference>
<dbReference type="Gene3D" id="2.40.110.10">
    <property type="entry name" value="Butyryl-CoA Dehydrogenase, subunit A, domain 2"/>
    <property type="match status" value="1"/>
</dbReference>
<dbReference type="InterPro" id="IPR009100">
    <property type="entry name" value="AcylCoA_DH/oxidase_NM_dom_sf"/>
</dbReference>
<dbReference type="Pfam" id="PF02771">
    <property type="entry name" value="Acyl-CoA_dh_N"/>
    <property type="match status" value="1"/>
</dbReference>
<comment type="similarity">
    <text evidence="2">Belongs to the acyl-CoA dehydrogenase family.</text>
</comment>
<dbReference type="Gene3D" id="1.20.140.10">
    <property type="entry name" value="Butyryl-CoA Dehydrogenase, subunit A, domain 3"/>
    <property type="match status" value="1"/>
</dbReference>
<dbReference type="Proteomes" id="UP000535543">
    <property type="component" value="Unassembled WGS sequence"/>
</dbReference>
<feature type="domain" description="Acyl-CoA dehydrogenase/oxidase N-terminal" evidence="7">
    <location>
        <begin position="6"/>
        <end position="117"/>
    </location>
</feature>
<evidence type="ECO:0000256" key="1">
    <source>
        <dbReference type="ARBA" id="ARBA00001974"/>
    </source>
</evidence>
<dbReference type="InterPro" id="IPR046373">
    <property type="entry name" value="Acyl-CoA_Oxase/DH_mid-dom_sf"/>
</dbReference>
<dbReference type="Gene3D" id="1.10.540.10">
    <property type="entry name" value="Acyl-CoA dehydrogenase/oxidase, N-terminal domain"/>
    <property type="match status" value="1"/>
</dbReference>
<dbReference type="PANTHER" id="PTHR43884:SF20">
    <property type="entry name" value="ACYL-COA DEHYDROGENASE FADE28"/>
    <property type="match status" value="1"/>
</dbReference>
<comment type="caution">
    <text evidence="8">The sequence shown here is derived from an EMBL/GenBank/DDBJ whole genome shotgun (WGS) entry which is preliminary data.</text>
</comment>
<keyword evidence="5" id="KW-0560">Oxidoreductase</keyword>
<dbReference type="InterPro" id="IPR036250">
    <property type="entry name" value="AcylCo_DH-like_C"/>
</dbReference>
<evidence type="ECO:0000256" key="4">
    <source>
        <dbReference type="ARBA" id="ARBA00022827"/>
    </source>
</evidence>
<evidence type="ECO:0000313" key="9">
    <source>
        <dbReference type="Proteomes" id="UP000535543"/>
    </source>
</evidence>
<dbReference type="InterPro" id="IPR037069">
    <property type="entry name" value="AcylCoA_DH/ox_N_sf"/>
</dbReference>
<dbReference type="InterPro" id="IPR009075">
    <property type="entry name" value="AcylCo_DH/oxidase_C"/>
</dbReference>
<dbReference type="PANTHER" id="PTHR43884">
    <property type="entry name" value="ACYL-COA DEHYDROGENASE"/>
    <property type="match status" value="1"/>
</dbReference>
<dbReference type="CDD" id="cd00567">
    <property type="entry name" value="ACAD"/>
    <property type="match status" value="1"/>
</dbReference>
<evidence type="ECO:0000256" key="5">
    <source>
        <dbReference type="ARBA" id="ARBA00023002"/>
    </source>
</evidence>
<reference evidence="8 9" key="1">
    <citation type="submission" date="2019-05" db="EMBL/GenBank/DDBJ databases">
        <authorList>
            <person name="Lee S.D."/>
        </authorList>
    </citation>
    <scope>NUCLEOTIDE SEQUENCE [LARGE SCALE GENOMIC DNA]</scope>
    <source>
        <strain evidence="8 9">YC2-7</strain>
    </source>
</reference>
<dbReference type="SUPFAM" id="SSF47203">
    <property type="entry name" value="Acyl-CoA dehydrogenase C-terminal domain-like"/>
    <property type="match status" value="1"/>
</dbReference>
<sequence length="366" mass="38808">MTIVFNEEQLALRDAVRKFVGDHFSSERNRATVDFADGHDVTAWKLMAQQLGLQGLTIPDELGGSDASVIELAIALEEMGRAVTCSPFLSTVLATEVLRACGDDEVLGDLLPGIAEGTTIATLALSVGEGSGRGLTATTNSGGTQLDGVLNFVPDGQIADLVLVPASEVGGNSLFAVETSTAVTRTPLVTLDHTRKQAQLSFDTAVGRRITPEHGEGGERLARALDVVRTLIAAEQLGGAQQCLTMSVEYAKTRSQFGRRIGSFQAVKHRCADMLVAVESARSAVLYAVEAAAQGSDALRLAAPLALTTVTDAYQYCARQNIQLHGGIGCTWEHDAHLHYRRAHAATALIGDGRHHRALLATRLGM</sequence>
<gene>
    <name evidence="8" type="ORF">FGL95_16860</name>
</gene>
<dbReference type="EMBL" id="VCQU01000005">
    <property type="protein sequence ID" value="NMN96710.1"/>
    <property type="molecule type" value="Genomic_DNA"/>
</dbReference>
<dbReference type="SUPFAM" id="SSF56645">
    <property type="entry name" value="Acyl-CoA dehydrogenase NM domain-like"/>
    <property type="match status" value="1"/>
</dbReference>
<dbReference type="AlphaFoldDB" id="A0A848KKC6"/>
<dbReference type="InterPro" id="IPR013786">
    <property type="entry name" value="AcylCoA_DH/ox_N"/>
</dbReference>
<evidence type="ECO:0000259" key="7">
    <source>
        <dbReference type="Pfam" id="PF02771"/>
    </source>
</evidence>
<proteinExistence type="inferred from homology"/>
<protein>
    <submittedName>
        <fullName evidence="8">Acyl-CoA dehydrogenase</fullName>
    </submittedName>
</protein>
<feature type="domain" description="Acyl-CoA dehydrogenase/oxidase C-terminal" evidence="6">
    <location>
        <begin position="216"/>
        <end position="364"/>
    </location>
</feature>
<evidence type="ECO:0000256" key="2">
    <source>
        <dbReference type="ARBA" id="ARBA00009347"/>
    </source>
</evidence>
<organism evidence="8 9">
    <name type="scientific">Antrihabitans stalactiti</name>
    <dbReference type="NCBI Taxonomy" id="2584121"/>
    <lineage>
        <taxon>Bacteria</taxon>
        <taxon>Bacillati</taxon>
        <taxon>Actinomycetota</taxon>
        <taxon>Actinomycetes</taxon>
        <taxon>Mycobacteriales</taxon>
        <taxon>Nocardiaceae</taxon>
        <taxon>Antrihabitans</taxon>
    </lineage>
</organism>
<keyword evidence="4" id="KW-0274">FAD</keyword>
<accession>A0A848KKC6</accession>
<dbReference type="Pfam" id="PF00441">
    <property type="entry name" value="Acyl-CoA_dh_1"/>
    <property type="match status" value="1"/>
</dbReference>
<reference evidence="8 9" key="2">
    <citation type="submission" date="2020-06" db="EMBL/GenBank/DDBJ databases">
        <title>Antribacter stalactiti gen. nov., sp. nov., a new member of the family Nacardiaceae isolated from a cave.</title>
        <authorList>
            <person name="Kim I.S."/>
        </authorList>
    </citation>
    <scope>NUCLEOTIDE SEQUENCE [LARGE SCALE GENOMIC DNA]</scope>
    <source>
        <strain evidence="8 9">YC2-7</strain>
    </source>
</reference>
<evidence type="ECO:0000256" key="3">
    <source>
        <dbReference type="ARBA" id="ARBA00022630"/>
    </source>
</evidence>
<comment type="cofactor">
    <cofactor evidence="1">
        <name>FAD</name>
        <dbReference type="ChEBI" id="CHEBI:57692"/>
    </cofactor>
</comment>
<keyword evidence="3" id="KW-0285">Flavoprotein</keyword>
<keyword evidence="9" id="KW-1185">Reference proteome</keyword>
<evidence type="ECO:0000259" key="6">
    <source>
        <dbReference type="Pfam" id="PF00441"/>
    </source>
</evidence>